<accession>A0ACB0JKH9</accession>
<gene>
    <name evidence="1" type="ORF">MILVUS5_LOCUS14480</name>
</gene>
<dbReference type="Proteomes" id="UP001177021">
    <property type="component" value="Unassembled WGS sequence"/>
</dbReference>
<reference evidence="1" key="1">
    <citation type="submission" date="2023-10" db="EMBL/GenBank/DDBJ databases">
        <authorList>
            <person name="Rodriguez Cubillos JULIANA M."/>
            <person name="De Vega J."/>
        </authorList>
    </citation>
    <scope>NUCLEOTIDE SEQUENCE</scope>
</reference>
<keyword evidence="2" id="KW-1185">Reference proteome</keyword>
<sequence length="461" mass="52735">MEDFIKTQTLFRLEFVEAQTRINKEVNEAFMKLNTKVESLAADSKAIETQISLLAQASLGSFTKNHVDDITTNESQIENLKESDNEINEKSNEENIEIEKIPPTPPKEEVVKEVEKETPYILPPPYNPPTPFTQGLVEAKGESQSKRDVEELKNINTNAPLYEIPYKKRNLEDNREIISVKKGRVDFEVANEETKLSPEKLIIKIDPEPPPHVQTSESPYRKKKIKSEVNTSRGGAIIFGGLITTIAKAIGLGPRLENLEHIPPRLINEDMVRSMNLVRLREDGRYDLMIQNRVFYNITLPNQWLTDVRDPRNLCYTNNSTTNRAPTHISPNAAAGGGASIVPPAHTTHFSNTFAGSSSSSRQSTIDDVLHEIRAQNELNQERDGLFYAMHQQQEEMMEQMTFMQAQQNQILQNQHEMQGYYHRWESSEEHRQQQLDNVIQELGGLRLQFNKFQNHQQPPP</sequence>
<protein>
    <submittedName>
        <fullName evidence="1">Uncharacterized protein</fullName>
    </submittedName>
</protein>
<dbReference type="EMBL" id="CASHSV030000098">
    <property type="protein sequence ID" value="CAJ2645618.1"/>
    <property type="molecule type" value="Genomic_DNA"/>
</dbReference>
<organism evidence="1 2">
    <name type="scientific">Trifolium pratense</name>
    <name type="common">Red clover</name>
    <dbReference type="NCBI Taxonomy" id="57577"/>
    <lineage>
        <taxon>Eukaryota</taxon>
        <taxon>Viridiplantae</taxon>
        <taxon>Streptophyta</taxon>
        <taxon>Embryophyta</taxon>
        <taxon>Tracheophyta</taxon>
        <taxon>Spermatophyta</taxon>
        <taxon>Magnoliopsida</taxon>
        <taxon>eudicotyledons</taxon>
        <taxon>Gunneridae</taxon>
        <taxon>Pentapetalae</taxon>
        <taxon>rosids</taxon>
        <taxon>fabids</taxon>
        <taxon>Fabales</taxon>
        <taxon>Fabaceae</taxon>
        <taxon>Papilionoideae</taxon>
        <taxon>50 kb inversion clade</taxon>
        <taxon>NPAAA clade</taxon>
        <taxon>Hologalegina</taxon>
        <taxon>IRL clade</taxon>
        <taxon>Trifolieae</taxon>
        <taxon>Trifolium</taxon>
    </lineage>
</organism>
<comment type="caution">
    <text evidence="1">The sequence shown here is derived from an EMBL/GenBank/DDBJ whole genome shotgun (WGS) entry which is preliminary data.</text>
</comment>
<proteinExistence type="predicted"/>
<evidence type="ECO:0000313" key="2">
    <source>
        <dbReference type="Proteomes" id="UP001177021"/>
    </source>
</evidence>
<evidence type="ECO:0000313" key="1">
    <source>
        <dbReference type="EMBL" id="CAJ2645618.1"/>
    </source>
</evidence>
<name>A0ACB0JKH9_TRIPR</name>